<proteinExistence type="predicted"/>
<dbReference type="AlphaFoldDB" id="A0A4R2RK04"/>
<dbReference type="SMART" id="SM01204">
    <property type="entry name" value="FIST_C"/>
    <property type="match status" value="1"/>
</dbReference>
<protein>
    <recommendedName>
        <fullName evidence="5">Small ligand-binding sensory domain FIST</fullName>
    </recommendedName>
</protein>
<evidence type="ECO:0000313" key="4">
    <source>
        <dbReference type="Proteomes" id="UP000295050"/>
    </source>
</evidence>
<dbReference type="PANTHER" id="PTHR40252:SF2">
    <property type="entry name" value="BLR0328 PROTEIN"/>
    <property type="match status" value="1"/>
</dbReference>
<dbReference type="OrthoDB" id="179842at2"/>
<feature type="domain" description="FIST" evidence="1">
    <location>
        <begin position="22"/>
        <end position="217"/>
    </location>
</feature>
<evidence type="ECO:0008006" key="5">
    <source>
        <dbReference type="Google" id="ProtNLM"/>
    </source>
</evidence>
<organism evidence="3 4">
    <name type="scientific">Rhodovulum bhavnagarense</name>
    <dbReference type="NCBI Taxonomy" id="992286"/>
    <lineage>
        <taxon>Bacteria</taxon>
        <taxon>Pseudomonadati</taxon>
        <taxon>Pseudomonadota</taxon>
        <taxon>Alphaproteobacteria</taxon>
        <taxon>Rhodobacterales</taxon>
        <taxon>Paracoccaceae</taxon>
        <taxon>Rhodovulum</taxon>
    </lineage>
</organism>
<reference evidence="3 4" key="1">
    <citation type="submission" date="2019-03" db="EMBL/GenBank/DDBJ databases">
        <title>Genomic Encyclopedia of Type Strains, Phase IV (KMG-IV): sequencing the most valuable type-strain genomes for metagenomic binning, comparative biology and taxonomic classification.</title>
        <authorList>
            <person name="Goeker M."/>
        </authorList>
    </citation>
    <scope>NUCLEOTIDE SEQUENCE [LARGE SCALE GENOMIC DNA]</scope>
    <source>
        <strain evidence="3 4">DSM 24766</strain>
    </source>
</reference>
<comment type="caution">
    <text evidence="3">The sequence shown here is derived from an EMBL/GenBank/DDBJ whole genome shotgun (WGS) entry which is preliminary data.</text>
</comment>
<evidence type="ECO:0000259" key="1">
    <source>
        <dbReference type="SMART" id="SM00897"/>
    </source>
</evidence>
<dbReference type="Proteomes" id="UP000295050">
    <property type="component" value="Unassembled WGS sequence"/>
</dbReference>
<evidence type="ECO:0000259" key="2">
    <source>
        <dbReference type="SMART" id="SM01204"/>
    </source>
</evidence>
<keyword evidence="4" id="KW-1185">Reference proteome</keyword>
<dbReference type="Pfam" id="PF08495">
    <property type="entry name" value="FIST"/>
    <property type="match status" value="1"/>
</dbReference>
<gene>
    <name evidence="3" type="ORF">EV663_1137</name>
</gene>
<dbReference type="EMBL" id="SLXU01000013">
    <property type="protein sequence ID" value="TCP60011.1"/>
    <property type="molecule type" value="Genomic_DNA"/>
</dbReference>
<dbReference type="InterPro" id="IPR013702">
    <property type="entry name" value="FIST_domain_N"/>
</dbReference>
<accession>A0A4R2RK04</accession>
<sequence>MKIIVREFDTQDQISEIAMDLRALATALQFCTIHLDEGLDPAPLLDAACDRGTRVMGGTSCCGTMTHNGAAAGFLFGIADAEGAYGTAIVELGDDPAAAAQAATLAAIANADRVGERPHMVWVYGTPGQEESILKGIENVVGTDTPIVGGSAADNSVAGAWSVFADRVTSVRAVAIGVLYPSGEISLAYQNGYAPTEHSGVVTRVTGRRIAEIDGRPAAEVYAEWTGGAVLTEAAPGQTCSILSEATFWPLGRETHRIADVPYFLLAHPSAADDAGGLHLFAGIEEGERLTLMTGSASALTERAGRVARLALETGRLMPDDIAGAMIVFCGGCMLGVRDRLDDLVAGVREALPGVAFSVVFTFGEQGPILNTGNRHGNLMVSCILFTK</sequence>
<feature type="domain" description="FIST C-domain" evidence="2">
    <location>
        <begin position="218"/>
        <end position="369"/>
    </location>
</feature>
<dbReference type="SMART" id="SM00897">
    <property type="entry name" value="FIST"/>
    <property type="match status" value="1"/>
</dbReference>
<name>A0A4R2RK04_9RHOB</name>
<dbReference type="RefSeq" id="WP_132952101.1">
    <property type="nucleotide sequence ID" value="NZ_SLXU01000013.1"/>
</dbReference>
<dbReference type="InterPro" id="IPR019494">
    <property type="entry name" value="FIST_C"/>
</dbReference>
<evidence type="ECO:0000313" key="3">
    <source>
        <dbReference type="EMBL" id="TCP60011.1"/>
    </source>
</evidence>
<dbReference type="PANTHER" id="PTHR40252">
    <property type="entry name" value="BLR0328 PROTEIN"/>
    <property type="match status" value="1"/>
</dbReference>
<dbReference type="Pfam" id="PF10442">
    <property type="entry name" value="FIST_C"/>
    <property type="match status" value="1"/>
</dbReference>